<name>A0A4Y8KKV1_9MICO</name>
<proteinExistence type="predicted"/>
<dbReference type="SMART" id="SM00909">
    <property type="entry name" value="Germane"/>
    <property type="match status" value="1"/>
</dbReference>
<comment type="caution">
    <text evidence="2">The sequence shown here is derived from an EMBL/GenBank/DDBJ whole genome shotgun (WGS) entry which is preliminary data.</text>
</comment>
<reference evidence="2 3" key="1">
    <citation type="submission" date="2019-03" db="EMBL/GenBank/DDBJ databases">
        <title>Genomics of glacier-inhabiting Cryobacterium strains.</title>
        <authorList>
            <person name="Liu Q."/>
            <person name="Xin Y.-H."/>
        </authorList>
    </citation>
    <scope>NUCLEOTIDE SEQUENCE [LARGE SCALE GENOMIC DNA]</scope>
    <source>
        <strain evidence="2 3">CGMCC 1.4292</strain>
    </source>
</reference>
<accession>A0A4Y8KKV1</accession>
<evidence type="ECO:0000313" key="3">
    <source>
        <dbReference type="Proteomes" id="UP000298218"/>
    </source>
</evidence>
<dbReference type="InterPro" id="IPR059026">
    <property type="entry name" value="LpqB_N"/>
</dbReference>
<dbReference type="Pfam" id="PF10647">
    <property type="entry name" value="Gmad1"/>
    <property type="match status" value="1"/>
</dbReference>
<evidence type="ECO:0000259" key="1">
    <source>
        <dbReference type="SMART" id="SM00909"/>
    </source>
</evidence>
<dbReference type="Pfam" id="PF25976">
    <property type="entry name" value="LpqB_N"/>
    <property type="match status" value="1"/>
</dbReference>
<evidence type="ECO:0000313" key="2">
    <source>
        <dbReference type="EMBL" id="TFD75852.1"/>
    </source>
</evidence>
<dbReference type="AlphaFoldDB" id="A0A4Y8KKV1"/>
<feature type="domain" description="GerMN" evidence="1">
    <location>
        <begin position="226"/>
        <end position="313"/>
    </location>
</feature>
<dbReference type="InterPro" id="IPR018910">
    <property type="entry name" value="LpqB_C"/>
</dbReference>
<keyword evidence="3" id="KW-1185">Reference proteome</keyword>
<dbReference type="OrthoDB" id="3226781at2"/>
<organism evidence="2 3">
    <name type="scientific">Cryobacterium psychrophilum</name>
    <dbReference type="NCBI Taxonomy" id="41988"/>
    <lineage>
        <taxon>Bacteria</taxon>
        <taxon>Bacillati</taxon>
        <taxon>Actinomycetota</taxon>
        <taxon>Actinomycetes</taxon>
        <taxon>Micrococcales</taxon>
        <taxon>Microbacteriaceae</taxon>
        <taxon>Cryobacterium</taxon>
    </lineage>
</organism>
<protein>
    <recommendedName>
        <fullName evidence="1">GerMN domain-containing protein</fullName>
    </recommendedName>
</protein>
<dbReference type="Pfam" id="PF10646">
    <property type="entry name" value="Germane"/>
    <property type="match status" value="1"/>
</dbReference>
<dbReference type="EMBL" id="SOHQ01000042">
    <property type="protein sequence ID" value="TFD75852.1"/>
    <property type="molecule type" value="Genomic_DNA"/>
</dbReference>
<gene>
    <name evidence="2" type="ORF">E3T53_15430</name>
</gene>
<sequence>MPRRSWVTWDPTTESRRELMRRVPIRAAGIGRALAAVVAAVIVLTSCGGIPREGNVRAGQADLVDESPAQVFLPSGPQRDASAESILLGFIDAASSPENNYAIAREFLTPSFSADWDPTAGVIVDDGIGRVVTARDEQTIQVMVTPIAEVSATGEYRESDSTPVPLGYQFVQVDGQWRIQAAPNGTVIDENTFNDVFSASALYFFDPGFDMLVPDLRWFPRGASAPTKIVNAVLSGPSSWLVGAVATAFPDGTKLTADAVRVVRRNAMVDLNSEALNADRITLERMKAQLTASLPSGMSVKVTIDQNPQDIADLGPAVNPRVDARALILREGDFGFLAASGQAVTPVDGVSDAIVGLAPTAVSLAAGQQAAVALAEGGVWRVRAGNDPELVDSRAGLIAPSIDNDGYTWSVPMNQPNDIVVTGMDSAAVSVASPWPEATTIQAMKVARDGTRIVVAYTIGAEPRLAVVGILRKDGLPIGLTAPLQLMADSTPALDVAWVDELTVASLSTLATGAKQISARELGGASLVLESPPDAVALAGSNSLRDLRAITSSGGLHVQRGVGWQKRLDGVTVLATQQGIDK</sequence>
<dbReference type="Proteomes" id="UP000298218">
    <property type="component" value="Unassembled WGS sequence"/>
</dbReference>
<dbReference type="InterPro" id="IPR019606">
    <property type="entry name" value="GerMN"/>
</dbReference>